<evidence type="ECO:0000256" key="1">
    <source>
        <dbReference type="ARBA" id="ARBA00008080"/>
    </source>
</evidence>
<keyword evidence="3 4" id="KW-0687">Ribonucleoprotein</keyword>
<dbReference type="PANTHER" id="PTHR10871">
    <property type="entry name" value="30S RIBOSOMAL PROTEIN S13/40S RIBOSOMAL PROTEIN S18"/>
    <property type="match status" value="1"/>
</dbReference>
<dbReference type="InterPro" id="IPR001892">
    <property type="entry name" value="Ribosomal_uS13"/>
</dbReference>
<dbReference type="PANTHER" id="PTHR10871:SF1">
    <property type="entry name" value="SMALL RIBOSOMAL SUBUNIT PROTEIN US13M"/>
    <property type="match status" value="1"/>
</dbReference>
<sequence>MVFQKIRYRQENKQVRIALQKIFGIGPSLSNHLCDLVGISTQKVKDLSNAQIEKLSSTVTNQFFFGADLKRLIKTDINRLSSIGCFRGSLHKKNTKLLEKKRR</sequence>
<geneLocation type="mitochondrion" evidence="5"/>
<dbReference type="PIRSF" id="PIRSF002134">
    <property type="entry name" value="Ribosomal_S13"/>
    <property type="match status" value="1"/>
</dbReference>
<evidence type="ECO:0000256" key="2">
    <source>
        <dbReference type="ARBA" id="ARBA00022980"/>
    </source>
</evidence>
<dbReference type="EMBL" id="MN642088">
    <property type="protein sequence ID" value="QGP70670.1"/>
    <property type="molecule type" value="Genomic_DNA"/>
</dbReference>
<dbReference type="GO" id="GO:0005739">
    <property type="term" value="C:mitochondrion"/>
    <property type="evidence" value="ECO:0007669"/>
    <property type="project" value="TreeGrafter"/>
</dbReference>
<dbReference type="Gene3D" id="1.10.8.50">
    <property type="match status" value="1"/>
</dbReference>
<dbReference type="Pfam" id="PF00416">
    <property type="entry name" value="Ribosomal_S13"/>
    <property type="match status" value="1"/>
</dbReference>
<dbReference type="InterPro" id="IPR027437">
    <property type="entry name" value="Rbsml_uS13_C"/>
</dbReference>
<accession>A0A650ARS5</accession>
<dbReference type="GO" id="GO:0003735">
    <property type="term" value="F:structural constituent of ribosome"/>
    <property type="evidence" value="ECO:0007669"/>
    <property type="project" value="InterPro"/>
</dbReference>
<dbReference type="AlphaFoldDB" id="A0A650ARS5"/>
<name>A0A650ARS5_SCHDU</name>
<keyword evidence="5" id="KW-0496">Mitochondrion</keyword>
<gene>
    <name evidence="5" type="primary">rps13</name>
</gene>
<dbReference type="GO" id="GO:0006412">
    <property type="term" value="P:translation"/>
    <property type="evidence" value="ECO:0007669"/>
    <property type="project" value="InterPro"/>
</dbReference>
<dbReference type="RefSeq" id="YP_009720870.1">
    <property type="nucleotide sequence ID" value="NC_045363.1"/>
</dbReference>
<dbReference type="Gene3D" id="4.10.910.10">
    <property type="entry name" value="30s ribosomal protein s13, domain 2"/>
    <property type="match status" value="1"/>
</dbReference>
<reference evidence="5" key="1">
    <citation type="submission" date="2019-11" db="EMBL/GenBank/DDBJ databases">
        <title>Complete mitogenomes of the chlorophyte green algae Scherffelia dubia and Tetraselmis sp. CCMP 881 (Chlorodendrophyceae).</title>
        <authorList>
            <person name="Turmel M."/>
            <person name="Otis C."/>
            <person name="de Cambiaire J.-C."/>
            <person name="Lemieux C."/>
        </authorList>
    </citation>
    <scope>NUCLEOTIDE SEQUENCE</scope>
</reference>
<evidence type="ECO:0000256" key="3">
    <source>
        <dbReference type="ARBA" id="ARBA00023274"/>
    </source>
</evidence>
<proteinExistence type="inferred from homology"/>
<dbReference type="InterPro" id="IPR010979">
    <property type="entry name" value="Ribosomal_uS13-like_H2TH"/>
</dbReference>
<protein>
    <submittedName>
        <fullName evidence="5">Ribosomal protein S13</fullName>
    </submittedName>
</protein>
<keyword evidence="2 4" id="KW-0689">Ribosomal protein</keyword>
<dbReference type="GO" id="GO:0015935">
    <property type="term" value="C:small ribosomal subunit"/>
    <property type="evidence" value="ECO:0007669"/>
    <property type="project" value="TreeGrafter"/>
</dbReference>
<dbReference type="SUPFAM" id="SSF46946">
    <property type="entry name" value="S13-like H2TH domain"/>
    <property type="match status" value="1"/>
</dbReference>
<evidence type="ECO:0000313" key="5">
    <source>
        <dbReference type="EMBL" id="QGP70670.1"/>
    </source>
</evidence>
<organism evidence="5">
    <name type="scientific">Scherffelia dubia</name>
    <name type="common">Green alga</name>
    <name type="synonym">Chlamydomonas dubia</name>
    <dbReference type="NCBI Taxonomy" id="3190"/>
    <lineage>
        <taxon>Eukaryota</taxon>
        <taxon>Viridiplantae</taxon>
        <taxon>Chlorophyta</taxon>
        <taxon>core chlorophytes</taxon>
        <taxon>Chlorodendrophyceae</taxon>
        <taxon>Chlorodendrales</taxon>
        <taxon>Chlorodendraceae</taxon>
        <taxon>Scherffelia</taxon>
    </lineage>
</organism>
<evidence type="ECO:0000256" key="4">
    <source>
        <dbReference type="RuleBase" id="RU003830"/>
    </source>
</evidence>
<comment type="similarity">
    <text evidence="1 4">Belongs to the universal ribosomal protein uS13 family.</text>
</comment>
<dbReference type="GO" id="GO:0003723">
    <property type="term" value="F:RNA binding"/>
    <property type="evidence" value="ECO:0007669"/>
    <property type="project" value="InterPro"/>
</dbReference>
<dbReference type="PROSITE" id="PS50159">
    <property type="entry name" value="RIBOSOMAL_S13_2"/>
    <property type="match status" value="1"/>
</dbReference>
<dbReference type="GeneID" id="42909390"/>